<proteinExistence type="predicted"/>
<gene>
    <name evidence="1" type="ORF">C2E16_12110</name>
</gene>
<dbReference type="Pfam" id="PF07377">
    <property type="entry name" value="DUF1493"/>
    <property type="match status" value="1"/>
</dbReference>
<accession>A0ABN5HCP2</accession>
<reference evidence="1 2" key="1">
    <citation type="submission" date="2018-01" db="EMBL/GenBank/DDBJ databases">
        <title>Complete and assembled Genome of Pantoea calida DSM22759T.</title>
        <authorList>
            <person name="Stevens M.J.A."/>
            <person name="Zurfluh K."/>
            <person name="Stephan R."/>
        </authorList>
    </citation>
    <scope>NUCLEOTIDE SEQUENCE [LARGE SCALE GENOMIC DNA]</scope>
    <source>
        <strain evidence="1 2">DSM 22759</strain>
    </source>
</reference>
<dbReference type="GeneID" id="84632153"/>
<sequence>MNDDKENEILQFVRQELSAHELGIDDSLTSGRSMTVFEDVFNMMERFSERFAVDCSDINWFKYYPRVGIPFLPNFLLPEKLKTDRSQPARFTVRMLAESAKAGRWLYD</sequence>
<protein>
    <submittedName>
        <fullName evidence="1">DUF1493 domain-containing protein</fullName>
    </submittedName>
</protein>
<dbReference type="InterPro" id="IPR010862">
    <property type="entry name" value="DUF1493"/>
</dbReference>
<evidence type="ECO:0000313" key="1">
    <source>
        <dbReference type="EMBL" id="AUY25580.1"/>
    </source>
</evidence>
<organism evidence="1 2">
    <name type="scientific">Mixta calida</name>
    <dbReference type="NCBI Taxonomy" id="665913"/>
    <lineage>
        <taxon>Bacteria</taxon>
        <taxon>Pseudomonadati</taxon>
        <taxon>Pseudomonadota</taxon>
        <taxon>Gammaproteobacteria</taxon>
        <taxon>Enterobacterales</taxon>
        <taxon>Erwiniaceae</taxon>
        <taxon>Mixta</taxon>
    </lineage>
</organism>
<dbReference type="Proteomes" id="UP000237673">
    <property type="component" value="Chromosome"/>
</dbReference>
<name>A0ABN5HCP2_9GAMM</name>
<keyword evidence="2" id="KW-1185">Reference proteome</keyword>
<dbReference type="RefSeq" id="WP_084970541.1">
    <property type="nucleotide sequence ID" value="NZ_CAXOMJ010000003.1"/>
</dbReference>
<dbReference type="EMBL" id="CP026378">
    <property type="protein sequence ID" value="AUY25580.1"/>
    <property type="molecule type" value="Genomic_DNA"/>
</dbReference>
<evidence type="ECO:0000313" key="2">
    <source>
        <dbReference type="Proteomes" id="UP000237673"/>
    </source>
</evidence>